<organism evidence="3 4">
    <name type="scientific">Venturia effusa</name>
    <dbReference type="NCBI Taxonomy" id="50376"/>
    <lineage>
        <taxon>Eukaryota</taxon>
        <taxon>Fungi</taxon>
        <taxon>Dikarya</taxon>
        <taxon>Ascomycota</taxon>
        <taxon>Pezizomycotina</taxon>
        <taxon>Dothideomycetes</taxon>
        <taxon>Pleosporomycetidae</taxon>
        <taxon>Venturiales</taxon>
        <taxon>Venturiaceae</taxon>
        <taxon>Venturia</taxon>
    </lineage>
</organism>
<proteinExistence type="predicted"/>
<gene>
    <name evidence="3" type="ORF">FKW77_009986</name>
</gene>
<feature type="signal peptide" evidence="2">
    <location>
        <begin position="1"/>
        <end position="17"/>
    </location>
</feature>
<protein>
    <submittedName>
        <fullName evidence="3">Uncharacterized protein</fullName>
    </submittedName>
</protein>
<keyword evidence="4" id="KW-1185">Reference proteome</keyword>
<dbReference type="AlphaFoldDB" id="A0A517L690"/>
<evidence type="ECO:0000256" key="2">
    <source>
        <dbReference type="SAM" id="SignalP"/>
    </source>
</evidence>
<dbReference type="Proteomes" id="UP000316270">
    <property type="component" value="Chromosome 5"/>
</dbReference>
<evidence type="ECO:0000313" key="3">
    <source>
        <dbReference type="EMBL" id="QDS71151.1"/>
    </source>
</evidence>
<dbReference type="EMBL" id="CP042189">
    <property type="protein sequence ID" value="QDS71151.1"/>
    <property type="molecule type" value="Genomic_DNA"/>
</dbReference>
<keyword evidence="2" id="KW-0732">Signal</keyword>
<sequence length="431" mass="46328">MLDHFLGLLALAGFASAQLPPNTCPPGSGKNFFRCASNGFNGCCSVDACSLPAGQWCPDYYPWTYDSKYGGSNPYPHPAGPSTPPPSQGTCARGTGNFFTCASNGFKGCCRVDACNVPNNGWCPDYEPWTYTPKKQTSPSQSFDCPAGKYFFKCQSTGFNGCCSKDACQKPGEWCVDYKPWTYDPITPPQSPVEKAPTSCPAGKYPTCGSATLPPGTCAAGSGQSYYDCQSNKFKGCCSQDACNMNTGPWCPDYRPWTYEPSGTYKCPDGSYPACKEIVGYETTTPPSLTIYPTPPTYPPTYPPHTPPYSDTSPAPSHAPPPYVQPALPAHGNCPKACLVHWNSCDKTTAPTCIFPDPYVANPRGACACRPGYKASYVADGDTTKQWRLPVVGQEHRVWVAEGVVCDVLCKNPYGVDSCREVKGLGKECIG</sequence>
<name>A0A517L690_9PEZI</name>
<evidence type="ECO:0000256" key="1">
    <source>
        <dbReference type="SAM" id="MobiDB-lite"/>
    </source>
</evidence>
<evidence type="ECO:0000313" key="4">
    <source>
        <dbReference type="Proteomes" id="UP000316270"/>
    </source>
</evidence>
<feature type="chain" id="PRO_5021875693" evidence="2">
    <location>
        <begin position="18"/>
        <end position="431"/>
    </location>
</feature>
<reference evidence="3 4" key="1">
    <citation type="submission" date="2019-07" db="EMBL/GenBank/DDBJ databases">
        <title>Finished genome of Venturia effusa.</title>
        <authorList>
            <person name="Young C.A."/>
            <person name="Cox M.P."/>
            <person name="Ganley A.R.D."/>
            <person name="David W.J."/>
        </authorList>
    </citation>
    <scope>NUCLEOTIDE SEQUENCE [LARGE SCALE GENOMIC DNA]</scope>
    <source>
        <strain evidence="4">albino</strain>
    </source>
</reference>
<dbReference type="OrthoDB" id="3944226at2759"/>
<accession>A0A517L690</accession>
<feature type="region of interest" description="Disordered" evidence="1">
    <location>
        <begin position="302"/>
        <end position="322"/>
    </location>
</feature>